<dbReference type="RefSeq" id="WP_220161807.1">
    <property type="nucleotide sequence ID" value="NZ_CP080507.1"/>
</dbReference>
<dbReference type="InterPro" id="IPR014718">
    <property type="entry name" value="GH-type_carb-bd"/>
</dbReference>
<evidence type="ECO:0000313" key="1">
    <source>
        <dbReference type="EMBL" id="QYM78703.1"/>
    </source>
</evidence>
<dbReference type="AlphaFoldDB" id="A0A8F9TUU9"/>
<proteinExistence type="predicted"/>
<gene>
    <name evidence="1" type="ORF">K0B96_15585</name>
</gene>
<protein>
    <submittedName>
        <fullName evidence="1">Uncharacterized protein</fullName>
    </submittedName>
</protein>
<dbReference type="Proteomes" id="UP000825051">
    <property type="component" value="Chromosome"/>
</dbReference>
<organism evidence="1 2">
    <name type="scientific">Horticoccus luteus</name>
    <dbReference type="NCBI Taxonomy" id="2862869"/>
    <lineage>
        <taxon>Bacteria</taxon>
        <taxon>Pseudomonadati</taxon>
        <taxon>Verrucomicrobiota</taxon>
        <taxon>Opitutia</taxon>
        <taxon>Opitutales</taxon>
        <taxon>Opitutaceae</taxon>
        <taxon>Horticoccus</taxon>
    </lineage>
</organism>
<dbReference type="KEGG" id="ole:K0B96_15585"/>
<keyword evidence="2" id="KW-1185">Reference proteome</keyword>
<dbReference type="Gene3D" id="2.70.98.10">
    <property type="match status" value="1"/>
</dbReference>
<reference evidence="1" key="1">
    <citation type="submission" date="2021-08" db="EMBL/GenBank/DDBJ databases">
        <title>Genome of a novel bacterium of the phylum Verrucomicrobia, Oleiharenicola sp. KSB-15.</title>
        <authorList>
            <person name="Chung J.-H."/>
            <person name="Ahn J.-H."/>
            <person name="Yoon Y."/>
            <person name="Kim D.-Y."/>
            <person name="An S.-H."/>
            <person name="Park I."/>
            <person name="Yeon J."/>
        </authorList>
    </citation>
    <scope>NUCLEOTIDE SEQUENCE</scope>
    <source>
        <strain evidence="1">KSB-15</strain>
    </source>
</reference>
<sequence>MLRLANSDLTVELLDPASAADTARQGPRFCWGGYIWQIRDAAGAPLLAGPEWPLPDPIAFNGQGLPESFRHAELATGRPLLLEDGRGFIIGVGDVAPGPDGLALTAPARWAITPLPHAIEFCTAQQNARHACSLTRHIALAGRVVTSLTRVVNHGTQPMPLHWFAHPFFALTDRLLTADLPSSWGMADNIGYALDAQHRLTFKRRFLHKDDGHFEYLRIGAEPLHVRLSHPHLAWLDFSTDFVPDLCPVWGNSNTWSIEPYITTELAPGAARQWTLRYEFGPAA</sequence>
<dbReference type="GO" id="GO:0030246">
    <property type="term" value="F:carbohydrate binding"/>
    <property type="evidence" value="ECO:0007669"/>
    <property type="project" value="InterPro"/>
</dbReference>
<dbReference type="EMBL" id="CP080507">
    <property type="protein sequence ID" value="QYM78703.1"/>
    <property type="molecule type" value="Genomic_DNA"/>
</dbReference>
<name>A0A8F9TUU9_9BACT</name>
<accession>A0A8F9TUU9</accession>
<evidence type="ECO:0000313" key="2">
    <source>
        <dbReference type="Proteomes" id="UP000825051"/>
    </source>
</evidence>